<gene>
    <name evidence="3" type="ORF">EP51_17485</name>
</gene>
<dbReference type="SUPFAM" id="SSF53850">
    <property type="entry name" value="Periplasmic binding protein-like II"/>
    <property type="match status" value="1"/>
</dbReference>
<evidence type="ECO:0000313" key="4">
    <source>
        <dbReference type="Proteomes" id="UP000028488"/>
    </source>
</evidence>
<dbReference type="RefSeq" id="WP_112301286.1">
    <property type="nucleotide sequence ID" value="NZ_CP008947.1"/>
</dbReference>
<dbReference type="InterPro" id="IPR006059">
    <property type="entry name" value="SBP"/>
</dbReference>
<proteinExistence type="predicted"/>
<feature type="chain" id="PRO_5001711907" evidence="2">
    <location>
        <begin position="21"/>
        <end position="345"/>
    </location>
</feature>
<name>A0A076EJE2_RHOOP</name>
<feature type="signal peptide" evidence="2">
    <location>
        <begin position="1"/>
        <end position="20"/>
    </location>
</feature>
<dbReference type="Pfam" id="PF13416">
    <property type="entry name" value="SBP_bac_8"/>
    <property type="match status" value="1"/>
</dbReference>
<evidence type="ECO:0000256" key="1">
    <source>
        <dbReference type="ARBA" id="ARBA00022729"/>
    </source>
</evidence>
<dbReference type="Gene3D" id="3.40.190.10">
    <property type="entry name" value="Periplasmic binding protein-like II"/>
    <property type="match status" value="2"/>
</dbReference>
<dbReference type="Proteomes" id="UP000028488">
    <property type="component" value="Chromosome"/>
</dbReference>
<dbReference type="eggNOG" id="COG1840">
    <property type="taxonomic scope" value="Bacteria"/>
</dbReference>
<protein>
    <submittedName>
        <fullName evidence="3">Transporter</fullName>
    </submittedName>
</protein>
<organism evidence="3 4">
    <name type="scientific">Rhodococcus opacus</name>
    <name type="common">Nocardia opaca</name>
    <dbReference type="NCBI Taxonomy" id="37919"/>
    <lineage>
        <taxon>Bacteria</taxon>
        <taxon>Bacillati</taxon>
        <taxon>Actinomycetota</taxon>
        <taxon>Actinomycetes</taxon>
        <taxon>Mycobacteriales</taxon>
        <taxon>Nocardiaceae</taxon>
        <taxon>Rhodococcus</taxon>
    </lineage>
</organism>
<dbReference type="AlphaFoldDB" id="A0A076EJE2"/>
<reference evidence="3 4" key="1">
    <citation type="submission" date="2014-07" db="EMBL/GenBank/DDBJ databases">
        <title>Genome Sequence of Rhodococcus opacus Strain R7, a Biodegrader of Mono- and Polycyclic Aromatic Hydrocarbons.</title>
        <authorList>
            <person name="Di Gennaro P."/>
            <person name="Zampolli J."/>
            <person name="Presti I."/>
            <person name="Cappelletti M."/>
            <person name="D'Ursi P."/>
            <person name="Orro A."/>
            <person name="Mezzelani A."/>
            <person name="Milanesi L."/>
        </authorList>
    </citation>
    <scope>NUCLEOTIDE SEQUENCE [LARGE SCALE GENOMIC DNA]</scope>
    <source>
        <strain evidence="3 4">R7</strain>
    </source>
</reference>
<accession>A0A076EJE2</accession>
<dbReference type="PANTHER" id="PTHR30006">
    <property type="entry name" value="THIAMINE-BINDING PERIPLASMIC PROTEIN-RELATED"/>
    <property type="match status" value="1"/>
</dbReference>
<evidence type="ECO:0000313" key="3">
    <source>
        <dbReference type="EMBL" id="AII06305.1"/>
    </source>
</evidence>
<keyword evidence="1 2" id="KW-0732">Signal</keyword>
<sequence>MRSMPIKLMAVAVVAAFASAACGSGGSGSSGPVSGTWDDVVAAAKGEGSVLLYSSQNPANLDALKVAFEQEYPEISLEYVRGTDADINPKVEVENQTKRGTADVHMLTDAAWIETAAESGTYSTDLVGPAFDAPEYEPQKSIISDKFFLTSAAVFSLGWNTSALPGGLQKPADLLDPALKGKIGIVNPSGIASYVDFYRFFEKNFGADYLQKLAELKPRIYPSALGVAQALTSGEIVATPVVQPLVREKESGAPVDWALPSPPWGTPWFTHALSAAPHPNAAQVLANFMATPAGQKALSLGYASALPDIEGSVARAQDIALPNPSDLTPESLTEYQSGWEKRFIQ</sequence>
<dbReference type="PANTHER" id="PTHR30006:SF2">
    <property type="entry name" value="ABC TRANSPORTER SUBSTRATE-BINDING PROTEIN"/>
    <property type="match status" value="1"/>
</dbReference>
<dbReference type="EMBL" id="CP008947">
    <property type="protein sequence ID" value="AII06305.1"/>
    <property type="molecule type" value="Genomic_DNA"/>
</dbReference>
<dbReference type="PROSITE" id="PS51257">
    <property type="entry name" value="PROKAR_LIPOPROTEIN"/>
    <property type="match status" value="1"/>
</dbReference>
<evidence type="ECO:0000256" key="2">
    <source>
        <dbReference type="SAM" id="SignalP"/>
    </source>
</evidence>